<dbReference type="EC" id="2.7.8.-" evidence="12"/>
<dbReference type="InterPro" id="IPR027379">
    <property type="entry name" value="CLS_N"/>
</dbReference>
<dbReference type="PANTHER" id="PTHR21248">
    <property type="entry name" value="CARDIOLIPIN SYNTHASE"/>
    <property type="match status" value="1"/>
</dbReference>
<keyword evidence="8" id="KW-0443">Lipid metabolism</keyword>
<keyword evidence="4" id="KW-0808">Transferase</keyword>
<dbReference type="GO" id="GO:0008808">
    <property type="term" value="F:cardiolipin synthase activity"/>
    <property type="evidence" value="ECO:0007669"/>
    <property type="project" value="UniProtKB-UniRule"/>
</dbReference>
<dbReference type="Pfam" id="PF13091">
    <property type="entry name" value="PLDc_2"/>
    <property type="match status" value="2"/>
</dbReference>
<accession>A0A410H2G9</accession>
<evidence type="ECO:0000256" key="3">
    <source>
        <dbReference type="ARBA" id="ARBA00022516"/>
    </source>
</evidence>
<organism evidence="15 16">
    <name type="scientific">Hydrogenovibrio thermophilus</name>
    <dbReference type="NCBI Taxonomy" id="265883"/>
    <lineage>
        <taxon>Bacteria</taxon>
        <taxon>Pseudomonadati</taxon>
        <taxon>Pseudomonadota</taxon>
        <taxon>Gammaproteobacteria</taxon>
        <taxon>Thiotrichales</taxon>
        <taxon>Piscirickettsiaceae</taxon>
        <taxon>Hydrogenovibrio</taxon>
    </lineage>
</organism>
<dbReference type="Gene3D" id="3.30.870.10">
    <property type="entry name" value="Endonuclease Chain A"/>
    <property type="match status" value="2"/>
</dbReference>
<evidence type="ECO:0000256" key="11">
    <source>
        <dbReference type="ARBA" id="ARBA00023264"/>
    </source>
</evidence>
<evidence type="ECO:0000256" key="5">
    <source>
        <dbReference type="ARBA" id="ARBA00022692"/>
    </source>
</evidence>
<dbReference type="Proteomes" id="UP000285478">
    <property type="component" value="Chromosome"/>
</dbReference>
<evidence type="ECO:0000313" key="15">
    <source>
        <dbReference type="EMBL" id="QAB15111.1"/>
    </source>
</evidence>
<dbReference type="Pfam" id="PF13396">
    <property type="entry name" value="PLDc_N"/>
    <property type="match status" value="1"/>
</dbReference>
<evidence type="ECO:0000256" key="1">
    <source>
        <dbReference type="ARBA" id="ARBA00004651"/>
    </source>
</evidence>
<dbReference type="AlphaFoldDB" id="A0A410H2G9"/>
<dbReference type="InterPro" id="IPR025202">
    <property type="entry name" value="PLD-like_dom"/>
</dbReference>
<dbReference type="RefSeq" id="WP_128384689.1">
    <property type="nucleotide sequence ID" value="NZ_CP035033.1"/>
</dbReference>
<keyword evidence="5 13" id="KW-0812">Transmembrane</keyword>
<evidence type="ECO:0000256" key="12">
    <source>
        <dbReference type="NCBIfam" id="TIGR04265"/>
    </source>
</evidence>
<dbReference type="PANTHER" id="PTHR21248:SF22">
    <property type="entry name" value="PHOSPHOLIPASE D"/>
    <property type="match status" value="1"/>
</dbReference>
<evidence type="ECO:0000256" key="8">
    <source>
        <dbReference type="ARBA" id="ARBA00023098"/>
    </source>
</evidence>
<evidence type="ECO:0000256" key="9">
    <source>
        <dbReference type="ARBA" id="ARBA00023136"/>
    </source>
</evidence>
<feature type="transmembrane region" description="Helical" evidence="13">
    <location>
        <begin position="6"/>
        <end position="25"/>
    </location>
</feature>
<dbReference type="InterPro" id="IPR022924">
    <property type="entry name" value="Cardiolipin_synthase"/>
</dbReference>
<keyword evidence="9 13" id="KW-0472">Membrane</keyword>
<proteinExistence type="predicted"/>
<evidence type="ECO:0000259" key="14">
    <source>
        <dbReference type="PROSITE" id="PS50035"/>
    </source>
</evidence>
<dbReference type="SUPFAM" id="SSF56024">
    <property type="entry name" value="Phospholipase D/nuclease"/>
    <property type="match status" value="2"/>
</dbReference>
<feature type="transmembrane region" description="Helical" evidence="13">
    <location>
        <begin position="37"/>
        <end position="58"/>
    </location>
</feature>
<evidence type="ECO:0000256" key="13">
    <source>
        <dbReference type="SAM" id="Phobius"/>
    </source>
</evidence>
<keyword evidence="3" id="KW-0444">Lipid biosynthesis</keyword>
<feature type="domain" description="PLD phosphodiesterase" evidence="14">
    <location>
        <begin position="210"/>
        <end position="237"/>
    </location>
</feature>
<comment type="subcellular location">
    <subcellularLocation>
        <location evidence="1">Cell membrane</location>
        <topology evidence="1">Multi-pass membrane protein</topology>
    </subcellularLocation>
</comment>
<evidence type="ECO:0000313" key="16">
    <source>
        <dbReference type="Proteomes" id="UP000285478"/>
    </source>
</evidence>
<dbReference type="NCBIfam" id="TIGR04265">
    <property type="entry name" value="bac_cardiolipin"/>
    <property type="match status" value="1"/>
</dbReference>
<dbReference type="SMART" id="SM00155">
    <property type="entry name" value="PLDc"/>
    <property type="match status" value="2"/>
</dbReference>
<dbReference type="EMBL" id="CP035033">
    <property type="protein sequence ID" value="QAB15111.1"/>
    <property type="molecule type" value="Genomic_DNA"/>
</dbReference>
<dbReference type="GO" id="GO:0032049">
    <property type="term" value="P:cardiolipin biosynthetic process"/>
    <property type="evidence" value="ECO:0007669"/>
    <property type="project" value="UniProtKB-UniRule"/>
</dbReference>
<evidence type="ECO:0000256" key="10">
    <source>
        <dbReference type="ARBA" id="ARBA00023209"/>
    </source>
</evidence>
<dbReference type="PROSITE" id="PS50035">
    <property type="entry name" value="PLD"/>
    <property type="match status" value="2"/>
</dbReference>
<gene>
    <name evidence="15" type="primary">cls</name>
    <name evidence="15" type="ORF">EPV75_05220</name>
</gene>
<evidence type="ECO:0000256" key="7">
    <source>
        <dbReference type="ARBA" id="ARBA00022989"/>
    </source>
</evidence>
<reference evidence="15 16" key="1">
    <citation type="journal article" date="2018" name="Environ. Microbiol.">
        <title>Genomes of ubiquitous marine and hypersaline Hydrogenovibrio, Thiomicrorhabdus and Thiomicrospira spp. encode a diversity of mechanisms to sustain chemolithoautotrophy in heterogeneous environments.</title>
        <authorList>
            <person name="Scott K.M."/>
            <person name="Williams J."/>
            <person name="Porter C.M.B."/>
            <person name="Russel S."/>
            <person name="Harmer T.L."/>
            <person name="Paul J.H."/>
            <person name="Antonen K.M."/>
            <person name="Bridges M.K."/>
            <person name="Camper G.J."/>
            <person name="Campla C.K."/>
            <person name="Casella L.G."/>
            <person name="Chase E."/>
            <person name="Conrad J.W."/>
            <person name="Cruz M.C."/>
            <person name="Dunlap D.S."/>
            <person name="Duran L."/>
            <person name="Fahsbender E.M."/>
            <person name="Goldsmith D.B."/>
            <person name="Keeley R.F."/>
            <person name="Kondoff M.R."/>
            <person name="Kussy B.I."/>
            <person name="Lane M.K."/>
            <person name="Lawler S."/>
            <person name="Leigh B.A."/>
            <person name="Lewis C."/>
            <person name="Lostal L.M."/>
            <person name="Marking D."/>
            <person name="Mancera P.A."/>
            <person name="McClenthan E.C."/>
            <person name="McIntyre E.A."/>
            <person name="Mine J.A."/>
            <person name="Modi S."/>
            <person name="Moore B.D."/>
            <person name="Morgan W.A."/>
            <person name="Nelson K.M."/>
            <person name="Nguyen K.N."/>
            <person name="Ogburn N."/>
            <person name="Parrino D.G."/>
            <person name="Pedapudi A.D."/>
            <person name="Pelham R.P."/>
            <person name="Preece A.M."/>
            <person name="Rampersad E.A."/>
            <person name="Richardson J.C."/>
            <person name="Rodgers C.M."/>
            <person name="Schaffer B.L."/>
            <person name="Sheridan N.E."/>
            <person name="Solone M.R."/>
            <person name="Staley Z.R."/>
            <person name="Tabuchi M."/>
            <person name="Waide R.J."/>
            <person name="Wanjugi P.W."/>
            <person name="Young S."/>
            <person name="Clum A."/>
            <person name="Daum C."/>
            <person name="Huntemann M."/>
            <person name="Ivanova N."/>
            <person name="Kyrpides N."/>
            <person name="Mikhailova N."/>
            <person name="Palaniappan K."/>
            <person name="Pillay M."/>
            <person name="Reddy T.B.K."/>
            <person name="Shapiro N."/>
            <person name="Stamatis D."/>
            <person name="Varghese N."/>
            <person name="Woyke T."/>
            <person name="Boden R."/>
            <person name="Freyermuth S.K."/>
            <person name="Kerfeld C.A."/>
        </authorList>
    </citation>
    <scope>NUCLEOTIDE SEQUENCE [LARGE SCALE GENOMIC DNA]</scope>
    <source>
        <strain evidence="15 16">JR-2</strain>
    </source>
</reference>
<keyword evidence="11" id="KW-1208">Phospholipid metabolism</keyword>
<name>A0A410H2G9_9GAMM</name>
<dbReference type="InterPro" id="IPR001736">
    <property type="entry name" value="PLipase_D/transphosphatidylase"/>
</dbReference>
<feature type="domain" description="PLD phosphodiesterase" evidence="14">
    <location>
        <begin position="388"/>
        <end position="415"/>
    </location>
</feature>
<evidence type="ECO:0000256" key="6">
    <source>
        <dbReference type="ARBA" id="ARBA00022737"/>
    </source>
</evidence>
<keyword evidence="6" id="KW-0677">Repeat</keyword>
<evidence type="ECO:0000256" key="4">
    <source>
        <dbReference type="ARBA" id="ARBA00022679"/>
    </source>
</evidence>
<protein>
    <recommendedName>
        <fullName evidence="12">Cardiolipin synthase</fullName>
        <ecNumber evidence="12">2.7.8.-</ecNumber>
    </recommendedName>
</protein>
<dbReference type="KEGG" id="htr:EPV75_05220"/>
<evidence type="ECO:0000256" key="2">
    <source>
        <dbReference type="ARBA" id="ARBA00022475"/>
    </source>
</evidence>
<dbReference type="GO" id="GO:0005886">
    <property type="term" value="C:plasma membrane"/>
    <property type="evidence" value="ECO:0007669"/>
    <property type="project" value="UniProtKB-SubCell"/>
</dbReference>
<keyword evidence="2" id="KW-1003">Cell membrane</keyword>
<sequence length="471" mass="54666">MQIELQQFWVLFYFVYIFLVLSAVVHMLYQRRSPQNLTVWLLTLLLLPYLGVFLYLIFGSRKVLYKRNKPNIIIPANTDNDTILPGDNRLARQIDRLLIADQIASTTRHNRVEFFDDSCRTFERFMHALQNAQQCIHIETYILELDATGQRILDALIEKARQGVEVRLLMDSIGSFALYRNPKALQALTDAGGHYAFFQPVFKNLFNSQVNLRNHRKIYLFDHHIGFTGGMNLSNDYLGTEADKPINDRWKDLLFRMEGPVLAHYHIVFNEDWFYTTEEKLPLPNQWPKHEAQGELVQAIPSGPDIHKDALFESLLQGLYAAEDDILIVSPYFIPDSSVMNALMIAIKRGVRVTLVTPEKSDHLIFDLGRSSYMRELCEAGGTLHFYKGKMLHAKLVLVDRKALMFGTANLDYRSLFINHELANWVYGEDLIEQTWQWVAELIENSQPYRLSASRGRRLFENFTRIFAPIL</sequence>
<keyword evidence="7 13" id="KW-1133">Transmembrane helix</keyword>
<keyword evidence="16" id="KW-1185">Reference proteome</keyword>
<keyword evidence="10" id="KW-0594">Phospholipid biosynthesis</keyword>